<dbReference type="Pfam" id="PF01351">
    <property type="entry name" value="RNase_HII"/>
    <property type="match status" value="1"/>
</dbReference>
<evidence type="ECO:0000256" key="8">
    <source>
        <dbReference type="ARBA" id="ARBA00022759"/>
    </source>
</evidence>
<dbReference type="PANTHER" id="PTHR10954:SF23">
    <property type="entry name" value="RIBONUCLEASE"/>
    <property type="match status" value="1"/>
</dbReference>
<comment type="function">
    <text evidence="2 12">Endonuclease that specifically degrades the RNA of RNA-DNA hybrids.</text>
</comment>
<protein>
    <recommendedName>
        <fullName evidence="12">Ribonuclease</fullName>
        <ecNumber evidence="12">3.1.26.4</ecNumber>
    </recommendedName>
</protein>
<accession>A0A7S4PF43</accession>
<dbReference type="InterPro" id="IPR001352">
    <property type="entry name" value="RNase_HII/HIII"/>
</dbReference>
<dbReference type="InterPro" id="IPR036397">
    <property type="entry name" value="RNaseH_sf"/>
</dbReference>
<dbReference type="CDD" id="cd07182">
    <property type="entry name" value="RNase_HII_bacteria_HII_like"/>
    <property type="match status" value="1"/>
</dbReference>
<comment type="subcellular location">
    <subcellularLocation>
        <location evidence="3">Cytoplasm</location>
    </subcellularLocation>
</comment>
<organism evidence="15">
    <name type="scientific">Guillardia theta</name>
    <name type="common">Cryptophyte</name>
    <name type="synonym">Cryptomonas phi</name>
    <dbReference type="NCBI Taxonomy" id="55529"/>
    <lineage>
        <taxon>Eukaryota</taxon>
        <taxon>Cryptophyceae</taxon>
        <taxon>Pyrenomonadales</taxon>
        <taxon>Geminigeraceae</taxon>
        <taxon>Guillardia</taxon>
    </lineage>
</organism>
<keyword evidence="9 12" id="KW-0378">Hydrolase</keyword>
<keyword evidence="8 12" id="KW-0255">Endonuclease</keyword>
<name>A0A7S4PF43_GUITH</name>
<evidence type="ECO:0000256" key="2">
    <source>
        <dbReference type="ARBA" id="ARBA00004065"/>
    </source>
</evidence>
<dbReference type="InterPro" id="IPR024567">
    <property type="entry name" value="RNase_HII/HIII_dom"/>
</dbReference>
<dbReference type="NCBIfam" id="NF000595">
    <property type="entry name" value="PRK00015.1-3"/>
    <property type="match status" value="1"/>
</dbReference>
<evidence type="ECO:0000256" key="4">
    <source>
        <dbReference type="ARBA" id="ARBA00007383"/>
    </source>
</evidence>
<evidence type="ECO:0000313" key="15">
    <source>
        <dbReference type="EMBL" id="CAE2333137.1"/>
    </source>
</evidence>
<keyword evidence="10" id="KW-0464">Manganese</keyword>
<dbReference type="SUPFAM" id="SSF53098">
    <property type="entry name" value="Ribonuclease H-like"/>
    <property type="match status" value="1"/>
</dbReference>
<keyword evidence="7" id="KW-0479">Metal-binding</keyword>
<comment type="catalytic activity">
    <reaction evidence="1 12">
        <text>Endonucleolytic cleavage to 5'-phosphomonoester.</text>
        <dbReference type="EC" id="3.1.26.4"/>
    </reaction>
</comment>
<evidence type="ECO:0000256" key="5">
    <source>
        <dbReference type="ARBA" id="ARBA00022490"/>
    </source>
</evidence>
<feature type="region of interest" description="Disordered" evidence="13">
    <location>
        <begin position="158"/>
        <end position="189"/>
    </location>
</feature>
<evidence type="ECO:0000256" key="7">
    <source>
        <dbReference type="ARBA" id="ARBA00022723"/>
    </source>
</evidence>
<keyword evidence="6 12" id="KW-0540">Nuclease</keyword>
<evidence type="ECO:0000256" key="10">
    <source>
        <dbReference type="ARBA" id="ARBA00023211"/>
    </source>
</evidence>
<dbReference type="Gene3D" id="3.30.420.10">
    <property type="entry name" value="Ribonuclease H-like superfamily/Ribonuclease H"/>
    <property type="match status" value="1"/>
</dbReference>
<dbReference type="EC" id="3.1.26.4" evidence="12"/>
<gene>
    <name evidence="15" type="ORF">GTHE00462_LOCUS34477</name>
</gene>
<dbReference type="GO" id="GO:0046872">
    <property type="term" value="F:metal ion binding"/>
    <property type="evidence" value="ECO:0007669"/>
    <property type="project" value="UniProtKB-KW"/>
</dbReference>
<comment type="caution">
    <text evidence="11">Lacks conserved residue(s) required for the propagation of feature annotation.</text>
</comment>
<reference evidence="15" key="1">
    <citation type="submission" date="2021-01" db="EMBL/GenBank/DDBJ databases">
        <authorList>
            <person name="Corre E."/>
            <person name="Pelletier E."/>
            <person name="Niang G."/>
            <person name="Scheremetjew M."/>
            <person name="Finn R."/>
            <person name="Kale V."/>
            <person name="Holt S."/>
            <person name="Cochrane G."/>
            <person name="Meng A."/>
            <person name="Brown T."/>
            <person name="Cohen L."/>
        </authorList>
    </citation>
    <scope>NUCLEOTIDE SEQUENCE</scope>
    <source>
        <strain evidence="15">CCMP 2712</strain>
    </source>
</reference>
<evidence type="ECO:0000256" key="11">
    <source>
        <dbReference type="PROSITE-ProRule" id="PRU01319"/>
    </source>
</evidence>
<dbReference type="GO" id="GO:0043137">
    <property type="term" value="P:DNA replication, removal of RNA primer"/>
    <property type="evidence" value="ECO:0007669"/>
    <property type="project" value="TreeGrafter"/>
</dbReference>
<evidence type="ECO:0000256" key="3">
    <source>
        <dbReference type="ARBA" id="ARBA00004496"/>
    </source>
</evidence>
<evidence type="ECO:0000256" key="1">
    <source>
        <dbReference type="ARBA" id="ARBA00000077"/>
    </source>
</evidence>
<dbReference type="GO" id="GO:0004523">
    <property type="term" value="F:RNA-DNA hybrid ribonuclease activity"/>
    <property type="evidence" value="ECO:0007669"/>
    <property type="project" value="UniProtKB-EC"/>
</dbReference>
<evidence type="ECO:0000256" key="13">
    <source>
        <dbReference type="SAM" id="MobiDB-lite"/>
    </source>
</evidence>
<evidence type="ECO:0000256" key="12">
    <source>
        <dbReference type="RuleBase" id="RU003515"/>
    </source>
</evidence>
<evidence type="ECO:0000259" key="14">
    <source>
        <dbReference type="PROSITE" id="PS51975"/>
    </source>
</evidence>
<dbReference type="PANTHER" id="PTHR10954">
    <property type="entry name" value="RIBONUCLEASE H2 SUBUNIT A"/>
    <property type="match status" value="1"/>
</dbReference>
<comment type="similarity">
    <text evidence="4 12">Belongs to the RNase HII family.</text>
</comment>
<dbReference type="PROSITE" id="PS51975">
    <property type="entry name" value="RNASE_H_2"/>
    <property type="match status" value="1"/>
</dbReference>
<sequence length="189" mass="20995">MLRGIKDSKKMTEEEREACYETLTQSKKVTIGVSVIEHEVIDEINILQATMLGMSSAVKQLEEPPDFVLVDGNRCPSDLSAPSQAIVKGDSKCMAIAAASIIAKVTRDRIMKEHHERWPVYDFAQHKGYGTSRHVAAISKHGPCPIHRKTFEPIKSLLAAEGEGEEEEEEAEEKARGKRRKNRAGGNNL</sequence>
<dbReference type="GO" id="GO:0032299">
    <property type="term" value="C:ribonuclease H2 complex"/>
    <property type="evidence" value="ECO:0007669"/>
    <property type="project" value="TreeGrafter"/>
</dbReference>
<feature type="domain" description="RNase H type-2" evidence="14">
    <location>
        <begin position="1"/>
        <end position="163"/>
    </location>
</feature>
<evidence type="ECO:0000256" key="9">
    <source>
        <dbReference type="ARBA" id="ARBA00022801"/>
    </source>
</evidence>
<dbReference type="EMBL" id="HBKN01044027">
    <property type="protein sequence ID" value="CAE2333137.1"/>
    <property type="molecule type" value="Transcribed_RNA"/>
</dbReference>
<dbReference type="GO" id="GO:0006298">
    <property type="term" value="P:mismatch repair"/>
    <property type="evidence" value="ECO:0007669"/>
    <property type="project" value="TreeGrafter"/>
</dbReference>
<dbReference type="InterPro" id="IPR012337">
    <property type="entry name" value="RNaseH-like_sf"/>
</dbReference>
<dbReference type="GO" id="GO:0003723">
    <property type="term" value="F:RNA binding"/>
    <property type="evidence" value="ECO:0007669"/>
    <property type="project" value="UniProtKB-UniRule"/>
</dbReference>
<proteinExistence type="inferred from homology"/>
<dbReference type="InterPro" id="IPR022898">
    <property type="entry name" value="RNase_HII"/>
</dbReference>
<dbReference type="AlphaFoldDB" id="A0A7S4PF43"/>
<evidence type="ECO:0000256" key="6">
    <source>
        <dbReference type="ARBA" id="ARBA00022722"/>
    </source>
</evidence>
<feature type="compositionally biased region" description="Acidic residues" evidence="13">
    <location>
        <begin position="162"/>
        <end position="172"/>
    </location>
</feature>
<keyword evidence="5" id="KW-0963">Cytoplasm</keyword>
<dbReference type="GO" id="GO:0005737">
    <property type="term" value="C:cytoplasm"/>
    <property type="evidence" value="ECO:0007669"/>
    <property type="project" value="UniProtKB-SubCell"/>
</dbReference>